<sequence length="101" mass="11638">MKNRLMSKYCHDYKNLWAKLRLLQEKSAKSKSTGLGSLQVEMDKIDRSNSKGVAILLNNQCSHEVIALKKDQEDGPIFLELKLSDHKFTLSLEKHFSTRKC</sequence>
<organism evidence="1 2">
    <name type="scientific">Romanomermis culicivorax</name>
    <name type="common">Nematode worm</name>
    <dbReference type="NCBI Taxonomy" id="13658"/>
    <lineage>
        <taxon>Eukaryota</taxon>
        <taxon>Metazoa</taxon>
        <taxon>Ecdysozoa</taxon>
        <taxon>Nematoda</taxon>
        <taxon>Enoplea</taxon>
        <taxon>Dorylaimia</taxon>
        <taxon>Mermithida</taxon>
        <taxon>Mermithoidea</taxon>
        <taxon>Mermithidae</taxon>
        <taxon>Romanomermis</taxon>
    </lineage>
</organism>
<dbReference type="Proteomes" id="UP000887565">
    <property type="component" value="Unplaced"/>
</dbReference>
<name>A0A915IKN8_ROMCU</name>
<accession>A0A915IKN8</accession>
<dbReference type="AlphaFoldDB" id="A0A915IKN8"/>
<proteinExistence type="predicted"/>
<dbReference type="WBParaSite" id="nRc.2.0.1.t14385-RA">
    <property type="protein sequence ID" value="nRc.2.0.1.t14385-RA"/>
    <property type="gene ID" value="nRc.2.0.1.g14385"/>
</dbReference>
<protein>
    <submittedName>
        <fullName evidence="2">Uncharacterized protein</fullName>
    </submittedName>
</protein>
<evidence type="ECO:0000313" key="1">
    <source>
        <dbReference type="Proteomes" id="UP000887565"/>
    </source>
</evidence>
<evidence type="ECO:0000313" key="2">
    <source>
        <dbReference type="WBParaSite" id="nRc.2.0.1.t14385-RA"/>
    </source>
</evidence>
<reference evidence="2" key="1">
    <citation type="submission" date="2022-11" db="UniProtKB">
        <authorList>
            <consortium name="WormBaseParasite"/>
        </authorList>
    </citation>
    <scope>IDENTIFICATION</scope>
</reference>
<keyword evidence="1" id="KW-1185">Reference proteome</keyword>